<feature type="transmembrane region" description="Helical" evidence="7">
    <location>
        <begin position="928"/>
        <end position="951"/>
    </location>
</feature>
<keyword evidence="2 7" id="KW-0812">Transmembrane</keyword>
<feature type="transmembrane region" description="Helical" evidence="7">
    <location>
        <begin position="622"/>
        <end position="642"/>
    </location>
</feature>
<keyword evidence="10" id="KW-1185">Reference proteome</keyword>
<feature type="transmembrane region" description="Helical" evidence="7">
    <location>
        <begin position="341"/>
        <end position="361"/>
    </location>
</feature>
<dbReference type="GO" id="GO:0005509">
    <property type="term" value="F:calcium ion binding"/>
    <property type="evidence" value="ECO:0007669"/>
    <property type="project" value="InterPro"/>
</dbReference>
<dbReference type="EMBL" id="BAUL01000257">
    <property type="protein sequence ID" value="GAD98704.1"/>
    <property type="molecule type" value="Genomic_DNA"/>
</dbReference>
<dbReference type="InterPro" id="IPR058650">
    <property type="entry name" value="Msy1/2-like"/>
</dbReference>
<dbReference type="InParanoid" id="V5FL79"/>
<comment type="caution">
    <text evidence="9">The sequence shown here is derived from an EMBL/GenBank/DDBJ whole genome shotgun (WGS) entry which is preliminary data.</text>
</comment>
<evidence type="ECO:0000256" key="1">
    <source>
        <dbReference type="ARBA" id="ARBA00004370"/>
    </source>
</evidence>
<feature type="transmembrane region" description="Helical" evidence="7">
    <location>
        <begin position="896"/>
        <end position="922"/>
    </location>
</feature>
<dbReference type="GO" id="GO:0006874">
    <property type="term" value="P:intracellular calcium ion homeostasis"/>
    <property type="evidence" value="ECO:0007669"/>
    <property type="project" value="TreeGrafter"/>
</dbReference>
<feature type="transmembrane region" description="Helical" evidence="7">
    <location>
        <begin position="662"/>
        <end position="683"/>
    </location>
</feature>
<evidence type="ECO:0000313" key="10">
    <source>
        <dbReference type="Proteomes" id="UP000018001"/>
    </source>
</evidence>
<keyword evidence="9" id="KW-0723">Serine/threonine-protein kinase</keyword>
<dbReference type="SUPFAM" id="SSF50182">
    <property type="entry name" value="Sm-like ribonucleoproteins"/>
    <property type="match status" value="1"/>
</dbReference>
<evidence type="ECO:0000256" key="5">
    <source>
        <dbReference type="ARBA" id="ARBA00023136"/>
    </source>
</evidence>
<organism evidence="9 10">
    <name type="scientific">Byssochlamys spectabilis (strain No. 5 / NBRC 109023)</name>
    <name type="common">Paecilomyces variotii</name>
    <dbReference type="NCBI Taxonomy" id="1356009"/>
    <lineage>
        <taxon>Eukaryota</taxon>
        <taxon>Fungi</taxon>
        <taxon>Dikarya</taxon>
        <taxon>Ascomycota</taxon>
        <taxon>Pezizomycotina</taxon>
        <taxon>Eurotiomycetes</taxon>
        <taxon>Eurotiomycetidae</taxon>
        <taxon>Eurotiales</taxon>
        <taxon>Thermoascaceae</taxon>
        <taxon>Paecilomyces</taxon>
    </lineage>
</organism>
<feature type="transmembrane region" description="Helical" evidence="7">
    <location>
        <begin position="417"/>
        <end position="437"/>
    </location>
</feature>
<dbReference type="SUPFAM" id="SSF47473">
    <property type="entry name" value="EF-hand"/>
    <property type="match status" value="1"/>
</dbReference>
<dbReference type="HOGENOM" id="CLU_264254_0_0_1"/>
<evidence type="ECO:0000256" key="4">
    <source>
        <dbReference type="ARBA" id="ARBA00022989"/>
    </source>
</evidence>
<dbReference type="InterPro" id="IPR018713">
    <property type="entry name" value="MPAB/Lcp_cat_dom"/>
</dbReference>
<reference evidence="10" key="1">
    <citation type="journal article" date="2014" name="Genome Announc.">
        <title>Draft genome sequence of the formaldehyde-resistant fungus Byssochlamys spectabilis No. 5 (anamorph Paecilomyces variotii No. 5) (NBRC109023).</title>
        <authorList>
            <person name="Oka T."/>
            <person name="Ekino K."/>
            <person name="Fukuda K."/>
            <person name="Nomura Y."/>
        </authorList>
    </citation>
    <scope>NUCLEOTIDE SEQUENCE [LARGE SCALE GENOMIC DNA]</scope>
    <source>
        <strain evidence="10">No. 5 / NBRC 109023</strain>
    </source>
</reference>
<dbReference type="AlphaFoldDB" id="V5FL79"/>
<keyword evidence="4 7" id="KW-1133">Transmembrane helix</keyword>
<evidence type="ECO:0000256" key="6">
    <source>
        <dbReference type="SAM" id="MobiDB-lite"/>
    </source>
</evidence>
<keyword evidence="3" id="KW-0106">Calcium</keyword>
<keyword evidence="9" id="KW-0808">Transferase</keyword>
<dbReference type="OrthoDB" id="544685at2759"/>
<feature type="domain" description="EF-hand" evidence="8">
    <location>
        <begin position="840"/>
        <end position="875"/>
    </location>
</feature>
<dbReference type="eggNOG" id="KOG4629">
    <property type="taxonomic scope" value="Eukaryota"/>
</dbReference>
<dbReference type="SMART" id="SM00054">
    <property type="entry name" value="EFh"/>
    <property type="match status" value="1"/>
</dbReference>
<dbReference type="Gene3D" id="1.10.238.10">
    <property type="entry name" value="EF-hand"/>
    <property type="match status" value="1"/>
</dbReference>
<dbReference type="InterPro" id="IPR006685">
    <property type="entry name" value="MscS_channel_2nd"/>
</dbReference>
<evidence type="ECO:0000256" key="2">
    <source>
        <dbReference type="ARBA" id="ARBA00022692"/>
    </source>
</evidence>
<keyword evidence="9" id="KW-0418">Kinase</keyword>
<protein>
    <submittedName>
        <fullName evidence="9">Serine/threonine protein kinase</fullName>
    </submittedName>
</protein>
<evidence type="ECO:0000256" key="3">
    <source>
        <dbReference type="ARBA" id="ARBA00022837"/>
    </source>
</evidence>
<dbReference type="GO" id="GO:0016491">
    <property type="term" value="F:oxidoreductase activity"/>
    <property type="evidence" value="ECO:0007669"/>
    <property type="project" value="InterPro"/>
</dbReference>
<accession>V5FL79</accession>
<dbReference type="Proteomes" id="UP000018001">
    <property type="component" value="Unassembled WGS sequence"/>
</dbReference>
<name>V5FL79_BYSSN</name>
<gene>
    <name evidence="9" type="ORF">PVAR5_7404</name>
</gene>
<dbReference type="Pfam" id="PF00924">
    <property type="entry name" value="MS_channel_2nd"/>
    <property type="match status" value="1"/>
</dbReference>
<dbReference type="GO" id="GO:0016020">
    <property type="term" value="C:membrane"/>
    <property type="evidence" value="ECO:0007669"/>
    <property type="project" value="UniProtKB-SubCell"/>
</dbReference>
<evidence type="ECO:0000313" key="9">
    <source>
        <dbReference type="EMBL" id="GAD98704.1"/>
    </source>
</evidence>
<dbReference type="Pfam" id="PF09995">
    <property type="entry name" value="MPAB_Lcp_cat"/>
    <property type="match status" value="1"/>
</dbReference>
<feature type="non-terminal residue" evidence="9">
    <location>
        <position position="1268"/>
    </location>
</feature>
<feature type="region of interest" description="Disordered" evidence="6">
    <location>
        <begin position="463"/>
        <end position="515"/>
    </location>
</feature>
<dbReference type="Gene3D" id="2.30.30.60">
    <property type="match status" value="1"/>
</dbReference>
<evidence type="ECO:0000259" key="8">
    <source>
        <dbReference type="PROSITE" id="PS50222"/>
    </source>
</evidence>
<evidence type="ECO:0000256" key="7">
    <source>
        <dbReference type="SAM" id="Phobius"/>
    </source>
</evidence>
<sequence>MATTISPKGNNRVEYHYWGYNFRWTDLHRSSEELRLLTKSFDNLADECVKIINGMPPHPSDGNKNPLKRDIYAALSANADKDPKLRELWTEINTVPDWVDWDQIKRGQDVYYRYAIPIITALGFESLLGGMGSPRVVETLTRTGGFSATVVRRRLLETFQHILDVTGSVNAMKPGGEGQVSSVRVRLLHSAVRLRILSLVTQQPDYYNIEKYGIPINDLDCIGTINIFASSVVWMGLPRQGVYISQQEIEDYIALWKLVAYYMGTPTEPFESTQKAKAIMESLLVSEFAPSETGRILAKNIILGLENTPPLYMPKEFMEAVSRLLNGEDLSDELDIPRPSLYYRIIISGYCFGVMLFSYTIPKIGFLDRKVIEWYRTYLRNTVIYSKDGLGGETFFDFKYLPTLTRRTRLGKRRTSLKSPTAHIMGLFGPFIVSGLIPEMASEGSRNPNDATIDIPLTNISSRGQTGVRQDANYEPRSDLSTPFEMDEKGNPFNQGPGRRRRLPANTNRSLEDPQDGSLNSLGKLYTAILNFSVITRYFIYVSPLALLIAVPIIVGATEVGQDARIGGVKIVWFFTWIEVVWLSLWSSKLVAHCLPYVFQYVCGIVSSGTRKYALILRALEIPLSIVGWCIVSLVTLLPIMTLNPDNKARNDTAAKSWEKTIKNILFGFLICSLIFLGEKLIVQLISVSYHRKQFDLRIKESKHNINLLGQLYEASRNLFPEFCKEFRDEDEIISDSLLATKRGKRSKRLSAAAPLRLIRNVGQTAGRIGDKMTAAFGNVAHEITGQQLFNVTSSHSIVLKALERRKASEALARRIWMSFVVEGQESLSLEDIVEVLGPERQVEAEECFAILDRDGNGDVSLEEMLLTVTEFGRTRKSLSKSMHDVDQAIHVLDNLLLTVAFIVMVLVFISFVTTGFGTVIAAGATSLLSLSFVFATTAQEVLGSCIFLFVKHPFDVGDRVTINNEDLIVERISLLFTVFRTIDDQRTTQCPNIVLNTLWVDNITRSNAMRERLTLTVDFGTSFADVQLLKKEIENFVQDKENYRDFQPDVDVELLGVGNMDKLELRVEIRHKSNWSNESIRATRRSKFMCALVVAVRKIPIYGPGGGGAALGDPSNPSYSVSVSDEQAKEYRETAAKNKAAGRMIPVSELKDLKSLTESPILEAKSTSTDLGDSASNVQYRGASASANTDAAFASALTARSPGADKARPDDDALYRAASGSTAGGQNLDVNETTGLLRGVSTGRRKPSTRLSRSGTGARPATGTEAG</sequence>
<feature type="region of interest" description="Disordered" evidence="6">
    <location>
        <begin position="1217"/>
        <end position="1268"/>
    </location>
</feature>
<dbReference type="PROSITE" id="PS00018">
    <property type="entry name" value="EF_HAND_1"/>
    <property type="match status" value="1"/>
</dbReference>
<dbReference type="InterPro" id="IPR010920">
    <property type="entry name" value="LSM_dom_sf"/>
</dbReference>
<dbReference type="InterPro" id="IPR011992">
    <property type="entry name" value="EF-hand-dom_pair"/>
</dbReference>
<dbReference type="InterPro" id="IPR018247">
    <property type="entry name" value="EF_Hand_1_Ca_BS"/>
</dbReference>
<dbReference type="PANTHER" id="PTHR31323">
    <property type="entry name" value="MECHANOSENSITIVE ION CHANNEL PROTEIN MSY2"/>
    <property type="match status" value="1"/>
</dbReference>
<keyword evidence="5 7" id="KW-0472">Membrane</keyword>
<comment type="subcellular location">
    <subcellularLocation>
        <location evidence="1">Membrane</location>
    </subcellularLocation>
</comment>
<feature type="compositionally biased region" description="Polar residues" evidence="6">
    <location>
        <begin position="1220"/>
        <end position="1235"/>
    </location>
</feature>
<dbReference type="PROSITE" id="PS50222">
    <property type="entry name" value="EF_HAND_2"/>
    <property type="match status" value="1"/>
</dbReference>
<feature type="transmembrane region" description="Helical" evidence="7">
    <location>
        <begin position="567"/>
        <end position="584"/>
    </location>
</feature>
<feature type="transmembrane region" description="Helical" evidence="7">
    <location>
        <begin position="538"/>
        <end position="555"/>
    </location>
</feature>
<dbReference type="PANTHER" id="PTHR31323:SF14">
    <property type="entry name" value="MECHANOSENSITIVE ION CHANNEL PROTEIN MSY2"/>
    <property type="match status" value="1"/>
</dbReference>
<dbReference type="GO" id="GO:0005262">
    <property type="term" value="F:calcium channel activity"/>
    <property type="evidence" value="ECO:0007669"/>
    <property type="project" value="TreeGrafter"/>
</dbReference>
<dbReference type="GO" id="GO:0004674">
    <property type="term" value="F:protein serine/threonine kinase activity"/>
    <property type="evidence" value="ECO:0007669"/>
    <property type="project" value="UniProtKB-KW"/>
</dbReference>
<dbReference type="InterPro" id="IPR002048">
    <property type="entry name" value="EF_hand_dom"/>
</dbReference>
<proteinExistence type="predicted"/>
<dbReference type="Pfam" id="PF25886">
    <property type="entry name" value="Msy1"/>
    <property type="match status" value="1"/>
</dbReference>
<dbReference type="InterPro" id="IPR023408">
    <property type="entry name" value="MscS_beta-dom_sf"/>
</dbReference>